<dbReference type="SUPFAM" id="SSF53850">
    <property type="entry name" value="Periplasmic binding protein-like II"/>
    <property type="match status" value="1"/>
</dbReference>
<dbReference type="InterPro" id="IPR005673">
    <property type="entry name" value="ABC_phos-bd_PstS"/>
</dbReference>
<proteinExistence type="inferred from homology"/>
<evidence type="ECO:0000256" key="3">
    <source>
        <dbReference type="ARBA" id="ARBA00022592"/>
    </source>
</evidence>
<sequence length="335" mass="35620">MLLLMVSGYALAQSVTLRGAGSTFAAPIYTQWFAEYKKETGVSVDYQAVGSGAGINALKNRTVDFGATDAPLTDSDLKQMPFPVVQIPTLGGAVVMTYNLPGVGSGLRLTPEIIADIYMGKIKKWNDPRILAINFIKNLPDLPIHPVHRSDASGTTYIFTSFLTKAVPEWAKQIGSGKSVSWPVGIGGQGNPGVTANIMRTKGGFGYVELAYAIQNHLPLASVRNAAGNFVTPSVTTTNIAIGQYIGALKKDIRTPTVYAPGVNSYPICGLTYVLIYQHGGSNPGPVTKLFSWAMGEKAQEMGEKLYYAPLPPSLIKLNLAALKTVQGAQVAIGP</sequence>
<dbReference type="InParanoid" id="S0F065"/>
<dbReference type="Pfam" id="PF12849">
    <property type="entry name" value="PBP_like_2"/>
    <property type="match status" value="1"/>
</dbReference>
<protein>
    <recommendedName>
        <fullName evidence="4">Phosphate-binding protein</fullName>
    </recommendedName>
</protein>
<dbReference type="PATRIC" id="fig|1303518.3.peg.2902"/>
<dbReference type="NCBIfam" id="TIGR00975">
    <property type="entry name" value="3a0107s03"/>
    <property type="match status" value="1"/>
</dbReference>
<evidence type="ECO:0000256" key="1">
    <source>
        <dbReference type="ARBA" id="ARBA00008725"/>
    </source>
</evidence>
<comment type="similarity">
    <text evidence="1 4">Belongs to the PstS family.</text>
</comment>
<keyword evidence="3 4" id="KW-0592">Phosphate transport</keyword>
<dbReference type="CDD" id="cd13565">
    <property type="entry name" value="PBP2_PstS"/>
    <property type="match status" value="1"/>
</dbReference>
<evidence type="ECO:0000259" key="5">
    <source>
        <dbReference type="Pfam" id="PF12849"/>
    </source>
</evidence>
<dbReference type="KEGG" id="ccz:CCALI_02795"/>
<dbReference type="GO" id="GO:0035435">
    <property type="term" value="P:phosphate ion transmembrane transport"/>
    <property type="evidence" value="ECO:0007669"/>
    <property type="project" value="InterPro"/>
</dbReference>
<dbReference type="Gene3D" id="3.40.190.10">
    <property type="entry name" value="Periplasmic binding protein-like II"/>
    <property type="match status" value="2"/>
</dbReference>
<evidence type="ECO:0000313" key="7">
    <source>
        <dbReference type="Proteomes" id="UP000014227"/>
    </source>
</evidence>
<dbReference type="Proteomes" id="UP000014227">
    <property type="component" value="Chromosome I"/>
</dbReference>
<keyword evidence="2 4" id="KW-0813">Transport</keyword>
<evidence type="ECO:0000313" key="6">
    <source>
        <dbReference type="EMBL" id="CCW36583.1"/>
    </source>
</evidence>
<name>S0F065_CHTCT</name>
<dbReference type="HOGENOM" id="CLU_034528_1_1_0"/>
<gene>
    <name evidence="6" type="ORF">CCALI_02795</name>
</gene>
<dbReference type="InterPro" id="IPR050962">
    <property type="entry name" value="Phosphate-bind_PstS"/>
</dbReference>
<dbReference type="GO" id="GO:0042301">
    <property type="term" value="F:phosphate ion binding"/>
    <property type="evidence" value="ECO:0007669"/>
    <property type="project" value="InterPro"/>
</dbReference>
<dbReference type="eggNOG" id="COG0226">
    <property type="taxonomic scope" value="Bacteria"/>
</dbReference>
<accession>S0F065</accession>
<dbReference type="InterPro" id="IPR024370">
    <property type="entry name" value="PBP_domain"/>
</dbReference>
<dbReference type="EMBL" id="HF951689">
    <property type="protein sequence ID" value="CCW36583.1"/>
    <property type="molecule type" value="Genomic_DNA"/>
</dbReference>
<dbReference type="PANTHER" id="PTHR42996:SF1">
    <property type="entry name" value="PHOSPHATE-BINDING PROTEIN PSTS"/>
    <property type="match status" value="1"/>
</dbReference>
<feature type="domain" description="PBP" evidence="5">
    <location>
        <begin position="13"/>
        <end position="280"/>
    </location>
</feature>
<keyword evidence="7" id="KW-1185">Reference proteome</keyword>
<evidence type="ECO:0000256" key="4">
    <source>
        <dbReference type="PIRNR" id="PIRNR002756"/>
    </source>
</evidence>
<dbReference type="STRING" id="454171.CP488_01293"/>
<evidence type="ECO:0000256" key="2">
    <source>
        <dbReference type="ARBA" id="ARBA00022448"/>
    </source>
</evidence>
<dbReference type="PANTHER" id="PTHR42996">
    <property type="entry name" value="PHOSPHATE-BINDING PROTEIN PSTS"/>
    <property type="match status" value="1"/>
</dbReference>
<organism evidence="6 7">
    <name type="scientific">Chthonomonas calidirosea (strain DSM 23976 / ICMP 18418 / T49)</name>
    <dbReference type="NCBI Taxonomy" id="1303518"/>
    <lineage>
        <taxon>Bacteria</taxon>
        <taxon>Bacillati</taxon>
        <taxon>Armatimonadota</taxon>
        <taxon>Chthonomonadia</taxon>
        <taxon>Chthonomonadales</taxon>
        <taxon>Chthonomonadaceae</taxon>
        <taxon>Chthonomonas</taxon>
    </lineage>
</organism>
<dbReference type="AlphaFoldDB" id="S0F065"/>
<dbReference type="PIRSF" id="PIRSF002756">
    <property type="entry name" value="PstS"/>
    <property type="match status" value="1"/>
</dbReference>
<reference evidence="7" key="1">
    <citation type="submission" date="2013-03" db="EMBL/GenBank/DDBJ databases">
        <title>Genome sequence of Chthonomonas calidirosea, the first sequenced genome from the Armatimonadetes phylum (formally candidate division OP10).</title>
        <authorList>
            <person name="Lee K.C.Y."/>
            <person name="Morgan X.C."/>
            <person name="Dunfield P.F."/>
            <person name="Tamas I."/>
            <person name="Houghton K.M."/>
            <person name="Vyssotski M."/>
            <person name="Ryan J.L.J."/>
            <person name="Lagutin K."/>
            <person name="McDonald I.R."/>
            <person name="Stott M.B."/>
        </authorList>
    </citation>
    <scope>NUCLEOTIDE SEQUENCE [LARGE SCALE GENOMIC DNA]</scope>
    <source>
        <strain evidence="7">DSM 23976 / ICMP 18418 / T49</strain>
    </source>
</reference>
<dbReference type="GO" id="GO:0043190">
    <property type="term" value="C:ATP-binding cassette (ABC) transporter complex"/>
    <property type="evidence" value="ECO:0007669"/>
    <property type="project" value="InterPro"/>
</dbReference>